<dbReference type="PRINTS" id="PR00411">
    <property type="entry name" value="PNDRDTASEI"/>
</dbReference>
<dbReference type="PANTHER" id="PTHR42877:SF8">
    <property type="entry name" value="MONOOXYGENASE"/>
    <property type="match status" value="1"/>
</dbReference>
<organism evidence="5 6">
    <name type="scientific">Viridothelium virens</name>
    <name type="common">Speckled blister lichen</name>
    <name type="synonym">Trypethelium virens</name>
    <dbReference type="NCBI Taxonomy" id="1048519"/>
    <lineage>
        <taxon>Eukaryota</taxon>
        <taxon>Fungi</taxon>
        <taxon>Dikarya</taxon>
        <taxon>Ascomycota</taxon>
        <taxon>Pezizomycotina</taxon>
        <taxon>Dothideomycetes</taxon>
        <taxon>Dothideomycetes incertae sedis</taxon>
        <taxon>Trypetheliales</taxon>
        <taxon>Trypetheliaceae</taxon>
        <taxon>Viridothelium</taxon>
    </lineage>
</organism>
<keyword evidence="6" id="KW-1185">Reference proteome</keyword>
<protein>
    <submittedName>
        <fullName evidence="5">FAD/NAD(P)-binding domain-containing protein</fullName>
    </submittedName>
</protein>
<evidence type="ECO:0000313" key="5">
    <source>
        <dbReference type="EMBL" id="KAF2239816.1"/>
    </source>
</evidence>
<keyword evidence="3" id="KW-0274">FAD</keyword>
<dbReference type="OrthoDB" id="74360at2759"/>
<dbReference type="AlphaFoldDB" id="A0A6A6HNY7"/>
<dbReference type="GO" id="GO:0050660">
    <property type="term" value="F:flavin adenine dinucleotide binding"/>
    <property type="evidence" value="ECO:0007669"/>
    <property type="project" value="InterPro"/>
</dbReference>
<proteinExistence type="inferred from homology"/>
<evidence type="ECO:0000256" key="2">
    <source>
        <dbReference type="ARBA" id="ARBA00022630"/>
    </source>
</evidence>
<dbReference type="GO" id="GO:0050661">
    <property type="term" value="F:NADP binding"/>
    <property type="evidence" value="ECO:0007669"/>
    <property type="project" value="InterPro"/>
</dbReference>
<name>A0A6A6HNY7_VIRVR</name>
<dbReference type="Pfam" id="PF00743">
    <property type="entry name" value="FMO-like"/>
    <property type="match status" value="1"/>
</dbReference>
<dbReference type="Proteomes" id="UP000800092">
    <property type="component" value="Unassembled WGS sequence"/>
</dbReference>
<evidence type="ECO:0000256" key="4">
    <source>
        <dbReference type="ARBA" id="ARBA00023002"/>
    </source>
</evidence>
<evidence type="ECO:0000256" key="3">
    <source>
        <dbReference type="ARBA" id="ARBA00022827"/>
    </source>
</evidence>
<reference evidence="5" key="1">
    <citation type="journal article" date="2020" name="Stud. Mycol.">
        <title>101 Dothideomycetes genomes: a test case for predicting lifestyles and emergence of pathogens.</title>
        <authorList>
            <person name="Haridas S."/>
            <person name="Albert R."/>
            <person name="Binder M."/>
            <person name="Bloem J."/>
            <person name="Labutti K."/>
            <person name="Salamov A."/>
            <person name="Andreopoulos B."/>
            <person name="Baker S."/>
            <person name="Barry K."/>
            <person name="Bills G."/>
            <person name="Bluhm B."/>
            <person name="Cannon C."/>
            <person name="Castanera R."/>
            <person name="Culley D."/>
            <person name="Daum C."/>
            <person name="Ezra D."/>
            <person name="Gonzalez J."/>
            <person name="Henrissat B."/>
            <person name="Kuo A."/>
            <person name="Liang C."/>
            <person name="Lipzen A."/>
            <person name="Lutzoni F."/>
            <person name="Magnuson J."/>
            <person name="Mondo S."/>
            <person name="Nolan M."/>
            <person name="Ohm R."/>
            <person name="Pangilinan J."/>
            <person name="Park H.-J."/>
            <person name="Ramirez L."/>
            <person name="Alfaro M."/>
            <person name="Sun H."/>
            <person name="Tritt A."/>
            <person name="Yoshinaga Y."/>
            <person name="Zwiers L.-H."/>
            <person name="Turgeon B."/>
            <person name="Goodwin S."/>
            <person name="Spatafora J."/>
            <person name="Crous P."/>
            <person name="Grigoriev I."/>
        </authorList>
    </citation>
    <scope>NUCLEOTIDE SEQUENCE</scope>
    <source>
        <strain evidence="5">Tuck. ex Michener</strain>
    </source>
</reference>
<dbReference type="InterPro" id="IPR051209">
    <property type="entry name" value="FAD-bind_Monooxygenase_sf"/>
</dbReference>
<dbReference type="SUPFAM" id="SSF51905">
    <property type="entry name" value="FAD/NAD(P)-binding domain"/>
    <property type="match status" value="1"/>
</dbReference>
<sequence length="612" mass="69885">MAPHAEEAFAHTNGWSSSENTLEDVIREEPLNTKREIDVVCIGAGVSGLAAAMKVQESMPNCNFDIYEKNGDLGGTWLENRYPGCACDVPAHAYAYTFEPNPDYSRYYIGSVEIHNYLKAVAKKHALGKYIRYHHKLNSAIWNEYRGVWELEFEVSTPENPQHTTIFKRDCAVLINACGLLNNWKWPIIPGLNDFKGHLCHSARWDRDYDFYGKKVAIIGSGSSAIQIVPELQRIAQHLSAFIRSPTWIAPSQGFVDPKTEGPLNFFYTDEDKKKFREDPDYFLAYRKSIESDMNRTFGTFMKGSEKQKGALEEFAKMMKSRLGGNEELSELLTPKWGVGCRRLTPGQNFLESLIKENVTVVKDEIERIEEKSLVTADGKLHEVDAIVCATGFDTTYKPRFKLVGRQQAPLSELWADTNDIEAYLAVAIPDFPNYFMFNGPNAPISNGTLIPVLEKQCDYMLKMVQKMQREHIKAVCVRRSVTYQLNIRHQQFLQRMVFSDNCRSWYKGGRAEGKVIGIWPGSSLHYYETISEPRYEDYEYVHHSRNMWNFLGNGSTQLEADDDENGGKNDLSFYLTKPDELLRAPESYLCGQMDSTEVQGGFREGIDHRVE</sequence>
<evidence type="ECO:0000313" key="6">
    <source>
        <dbReference type="Proteomes" id="UP000800092"/>
    </source>
</evidence>
<dbReference type="PANTHER" id="PTHR42877">
    <property type="entry name" value="L-ORNITHINE N(5)-MONOOXYGENASE-RELATED"/>
    <property type="match status" value="1"/>
</dbReference>
<dbReference type="InterPro" id="IPR036188">
    <property type="entry name" value="FAD/NAD-bd_sf"/>
</dbReference>
<dbReference type="Gene3D" id="3.50.50.60">
    <property type="entry name" value="FAD/NAD(P)-binding domain"/>
    <property type="match status" value="3"/>
</dbReference>
<evidence type="ECO:0000256" key="1">
    <source>
        <dbReference type="ARBA" id="ARBA00010139"/>
    </source>
</evidence>
<keyword evidence="2" id="KW-0285">Flavoprotein</keyword>
<accession>A0A6A6HNY7</accession>
<keyword evidence="4" id="KW-0560">Oxidoreductase</keyword>
<dbReference type="EMBL" id="ML991771">
    <property type="protein sequence ID" value="KAF2239816.1"/>
    <property type="molecule type" value="Genomic_DNA"/>
</dbReference>
<comment type="similarity">
    <text evidence="1">Belongs to the FAD-binding monooxygenase family.</text>
</comment>
<dbReference type="InterPro" id="IPR020946">
    <property type="entry name" value="Flavin_mOase-like"/>
</dbReference>
<gene>
    <name evidence="5" type="ORF">EV356DRAFT_823</name>
</gene>
<dbReference type="GO" id="GO:0004499">
    <property type="term" value="F:N,N-dimethylaniline monooxygenase activity"/>
    <property type="evidence" value="ECO:0007669"/>
    <property type="project" value="InterPro"/>
</dbReference>